<evidence type="ECO:0000313" key="4">
    <source>
        <dbReference type="Proteomes" id="UP001595887"/>
    </source>
</evidence>
<dbReference type="Proteomes" id="UP001595887">
    <property type="component" value="Unassembled WGS sequence"/>
</dbReference>
<sequence>MKLLLAATLASGGNLNQGERILVGLVELPLFLILLLLAFILGQKWTNKFGPVPIGLREYWRIGSEKRVLAQVYVRNKLKADKIAKKLATAEKQYAKLQGKFGIDPKMLGITDGNQHPKLIAATEEVAQLRTEFEDIQAMWDAEISAVEPPCPRIQEIFEYRWRNYPAFSNKSAAI</sequence>
<reference evidence="4" key="1">
    <citation type="journal article" date="2019" name="Int. J. Syst. Evol. Microbiol.">
        <title>The Global Catalogue of Microorganisms (GCM) 10K type strain sequencing project: providing services to taxonomists for standard genome sequencing and annotation.</title>
        <authorList>
            <consortium name="The Broad Institute Genomics Platform"/>
            <consortium name="The Broad Institute Genome Sequencing Center for Infectious Disease"/>
            <person name="Wu L."/>
            <person name="Ma J."/>
        </authorList>
    </citation>
    <scope>NUCLEOTIDE SEQUENCE [LARGE SCALE GENOMIC DNA]</scope>
    <source>
        <strain evidence="4">CECT 8531</strain>
    </source>
</reference>
<organism evidence="3 4">
    <name type="scientific">Sphingorhabdus arenilitoris</name>
    <dbReference type="NCBI Taxonomy" id="1490041"/>
    <lineage>
        <taxon>Bacteria</taxon>
        <taxon>Pseudomonadati</taxon>
        <taxon>Pseudomonadota</taxon>
        <taxon>Alphaproteobacteria</taxon>
        <taxon>Sphingomonadales</taxon>
        <taxon>Sphingomonadaceae</taxon>
        <taxon>Sphingorhabdus</taxon>
    </lineage>
</organism>
<name>A0ABV8RID3_9SPHN</name>
<feature type="coiled-coil region" evidence="1">
    <location>
        <begin position="80"/>
        <end position="139"/>
    </location>
</feature>
<proteinExistence type="predicted"/>
<evidence type="ECO:0000256" key="2">
    <source>
        <dbReference type="SAM" id="Phobius"/>
    </source>
</evidence>
<keyword evidence="2" id="KW-1133">Transmembrane helix</keyword>
<keyword evidence="2" id="KW-0812">Transmembrane</keyword>
<gene>
    <name evidence="3" type="ORF">ACFOWX_08765</name>
</gene>
<feature type="transmembrane region" description="Helical" evidence="2">
    <location>
        <begin position="22"/>
        <end position="41"/>
    </location>
</feature>
<evidence type="ECO:0000256" key="1">
    <source>
        <dbReference type="SAM" id="Coils"/>
    </source>
</evidence>
<protein>
    <submittedName>
        <fullName evidence="3">Uncharacterized protein</fullName>
    </submittedName>
</protein>
<keyword evidence="2" id="KW-0472">Membrane</keyword>
<dbReference type="EMBL" id="JBHSDH010000013">
    <property type="protein sequence ID" value="MFC4292504.1"/>
    <property type="molecule type" value="Genomic_DNA"/>
</dbReference>
<accession>A0ABV8RID3</accession>
<comment type="caution">
    <text evidence="3">The sequence shown here is derived from an EMBL/GenBank/DDBJ whole genome shotgun (WGS) entry which is preliminary data.</text>
</comment>
<evidence type="ECO:0000313" key="3">
    <source>
        <dbReference type="EMBL" id="MFC4292504.1"/>
    </source>
</evidence>
<keyword evidence="4" id="KW-1185">Reference proteome</keyword>
<keyword evidence="1" id="KW-0175">Coiled coil</keyword>